<feature type="domain" description="MacB-like periplasmic core" evidence="9">
    <location>
        <begin position="18"/>
        <end position="235"/>
    </location>
</feature>
<feature type="transmembrane region" description="Helical" evidence="7">
    <location>
        <begin position="357"/>
        <end position="384"/>
    </location>
</feature>
<evidence type="ECO:0000256" key="4">
    <source>
        <dbReference type="ARBA" id="ARBA00022989"/>
    </source>
</evidence>
<keyword evidence="4 7" id="KW-1133">Transmembrane helix</keyword>
<evidence type="ECO:0000259" key="9">
    <source>
        <dbReference type="Pfam" id="PF12704"/>
    </source>
</evidence>
<proteinExistence type="inferred from homology"/>
<dbReference type="EMBL" id="JAVDYB010000001">
    <property type="protein sequence ID" value="MDR7274556.1"/>
    <property type="molecule type" value="Genomic_DNA"/>
</dbReference>
<dbReference type="InterPro" id="IPR003838">
    <property type="entry name" value="ABC3_permease_C"/>
</dbReference>
<feature type="domain" description="ABC3 transporter permease C-terminal" evidence="8">
    <location>
        <begin position="721"/>
        <end position="838"/>
    </location>
</feature>
<keyword evidence="2" id="KW-1003">Cell membrane</keyword>
<dbReference type="Pfam" id="PF02687">
    <property type="entry name" value="FtsX"/>
    <property type="match status" value="2"/>
</dbReference>
<dbReference type="AlphaFoldDB" id="A0AAE4C7H7"/>
<gene>
    <name evidence="10" type="ORF">J2S41_001334</name>
</gene>
<dbReference type="PANTHER" id="PTHR30572:SF4">
    <property type="entry name" value="ABC TRANSPORTER PERMEASE YTRF"/>
    <property type="match status" value="1"/>
</dbReference>
<feature type="transmembrane region" description="Helical" evidence="7">
    <location>
        <begin position="266"/>
        <end position="291"/>
    </location>
</feature>
<dbReference type="GO" id="GO:0005886">
    <property type="term" value="C:plasma membrane"/>
    <property type="evidence" value="ECO:0007669"/>
    <property type="project" value="UniProtKB-SubCell"/>
</dbReference>
<dbReference type="GO" id="GO:0022857">
    <property type="term" value="F:transmembrane transporter activity"/>
    <property type="evidence" value="ECO:0007669"/>
    <property type="project" value="TreeGrafter"/>
</dbReference>
<feature type="domain" description="MacB-like periplasmic core" evidence="9">
    <location>
        <begin position="487"/>
        <end position="688"/>
    </location>
</feature>
<sequence>MLRATIKSLLARKLRLVLSGLAIVLGVMFVSSAFVLTDSLGGRFERLFQTVNQETAVQVRADSEAGAESPPLLTDADVTRLSQVDGVASASGDASAQGVVPFRARDGKAVPSSGAPQLGVGWAGGGDLLQVAEGAVPAADTEVALTRFTAEQAGVGVGDRLKVYIGPRYESREYTVTGVLEYSGGRPSLSGETMVAFTMPEAQRLFYGKTGVYGGAALTAADAISDDDLKSRVAAVVPAGFEAVTGAEIAEEQASAFKQLLTFVNWFFLGFALVALLVGMFLIFNTFNIIIAQRARELALFRALGAGWGQLTGSVLIEALVVGFVASTLGLLAGIGVAYGLQAAAGAAGLPLPEGDLVVGVTAIVVSYLLGVLMTVTAALIPAIRAASVPPIAAMREVTRPDKPMLGLTVAGSVVTGLGVAAIAAALFGAPLAAVLIGAGVLLSIVGVALLSPALTRPVAGAIGRLVAWGTAGDLGRRNALRNPRRTSVTAVALMIGVALVSTVTVIGSSLRSTVRDLVENDIGAEVMILTNSQQLPDGREGFDPARLREVDALPGVRESIAYHFSVATVNGQPQQFVSATDLGRAGPMFALEEESGTVAPSGPTEALIDTNTAGTLGLTVGETATVEGAKGGPRTYTIAGIYKSQLTAGLLLPESAVETFAGPLAMQGFVALDEGADTDAVVAGVERIMADYPLVTVGDQESFIAQQNALVDGVLAIFYVLLALAVIVAFLGIVNTLVLSIYERTRELGLLRAIGTTRRQVRGMVRVESLLIAVYGCLLGIALGVGLGASASLALRQQDLLSVVTIPYAQLAGLLVAAALAGVLAAVLPARRASRLNVLDAIAYE</sequence>
<feature type="transmembrane region" description="Helical" evidence="7">
    <location>
        <begin position="770"/>
        <end position="796"/>
    </location>
</feature>
<comment type="caution">
    <text evidence="10">The sequence shown here is derived from an EMBL/GenBank/DDBJ whole genome shotgun (WGS) entry which is preliminary data.</text>
</comment>
<evidence type="ECO:0000259" key="8">
    <source>
        <dbReference type="Pfam" id="PF02687"/>
    </source>
</evidence>
<protein>
    <submittedName>
        <fullName evidence="10">ABC transport system permease protein</fullName>
    </submittedName>
</protein>
<accession>A0AAE4C7H7</accession>
<dbReference type="InterPro" id="IPR050250">
    <property type="entry name" value="Macrolide_Exporter_MacB"/>
</dbReference>
<evidence type="ECO:0000256" key="7">
    <source>
        <dbReference type="SAM" id="Phobius"/>
    </source>
</evidence>
<organism evidence="10 11">
    <name type="scientific">Catenuloplanes atrovinosus</name>
    <dbReference type="NCBI Taxonomy" id="137266"/>
    <lineage>
        <taxon>Bacteria</taxon>
        <taxon>Bacillati</taxon>
        <taxon>Actinomycetota</taxon>
        <taxon>Actinomycetes</taxon>
        <taxon>Micromonosporales</taxon>
        <taxon>Micromonosporaceae</taxon>
        <taxon>Catenuloplanes</taxon>
    </lineage>
</organism>
<evidence type="ECO:0000256" key="6">
    <source>
        <dbReference type="ARBA" id="ARBA00038076"/>
    </source>
</evidence>
<name>A0AAE4C7H7_9ACTN</name>
<feature type="transmembrane region" description="Helical" evidence="7">
    <location>
        <begin position="717"/>
        <end position="743"/>
    </location>
</feature>
<evidence type="ECO:0000256" key="5">
    <source>
        <dbReference type="ARBA" id="ARBA00023136"/>
    </source>
</evidence>
<reference evidence="10" key="1">
    <citation type="submission" date="2023-07" db="EMBL/GenBank/DDBJ databases">
        <title>Sequencing the genomes of 1000 actinobacteria strains.</title>
        <authorList>
            <person name="Klenk H.-P."/>
        </authorList>
    </citation>
    <scope>NUCLEOTIDE SEQUENCE</scope>
    <source>
        <strain evidence="10">DSM 44707</strain>
    </source>
</reference>
<keyword evidence="5 7" id="KW-0472">Membrane</keyword>
<comment type="similarity">
    <text evidence="6">Belongs to the ABC-4 integral membrane protein family.</text>
</comment>
<dbReference type="InterPro" id="IPR025857">
    <property type="entry name" value="MacB_PCD"/>
</dbReference>
<dbReference type="PANTHER" id="PTHR30572">
    <property type="entry name" value="MEMBRANE COMPONENT OF TRANSPORTER-RELATED"/>
    <property type="match status" value="1"/>
</dbReference>
<evidence type="ECO:0000256" key="3">
    <source>
        <dbReference type="ARBA" id="ARBA00022692"/>
    </source>
</evidence>
<keyword evidence="3 7" id="KW-0812">Transmembrane</keyword>
<comment type="subcellular location">
    <subcellularLocation>
        <location evidence="1">Cell membrane</location>
        <topology evidence="1">Multi-pass membrane protein</topology>
    </subcellularLocation>
</comment>
<evidence type="ECO:0000313" key="11">
    <source>
        <dbReference type="Proteomes" id="UP001183643"/>
    </source>
</evidence>
<feature type="transmembrane region" description="Helical" evidence="7">
    <location>
        <begin position="487"/>
        <end position="508"/>
    </location>
</feature>
<dbReference type="Proteomes" id="UP001183643">
    <property type="component" value="Unassembled WGS sequence"/>
</dbReference>
<feature type="transmembrane region" description="Helical" evidence="7">
    <location>
        <begin position="808"/>
        <end position="829"/>
    </location>
</feature>
<dbReference type="Pfam" id="PF12704">
    <property type="entry name" value="MacB_PCD"/>
    <property type="match status" value="2"/>
</dbReference>
<dbReference type="RefSeq" id="WP_310364423.1">
    <property type="nucleotide sequence ID" value="NZ_JAVDYB010000001.1"/>
</dbReference>
<feature type="transmembrane region" description="Helical" evidence="7">
    <location>
        <begin position="311"/>
        <end position="337"/>
    </location>
</feature>
<keyword evidence="11" id="KW-1185">Reference proteome</keyword>
<feature type="transmembrane region" description="Helical" evidence="7">
    <location>
        <begin position="434"/>
        <end position="455"/>
    </location>
</feature>
<evidence type="ECO:0000313" key="10">
    <source>
        <dbReference type="EMBL" id="MDR7274556.1"/>
    </source>
</evidence>
<evidence type="ECO:0000256" key="1">
    <source>
        <dbReference type="ARBA" id="ARBA00004651"/>
    </source>
</evidence>
<feature type="domain" description="ABC3 transporter permease C-terminal" evidence="8">
    <location>
        <begin position="271"/>
        <end position="391"/>
    </location>
</feature>
<evidence type="ECO:0000256" key="2">
    <source>
        <dbReference type="ARBA" id="ARBA00022475"/>
    </source>
</evidence>
<feature type="transmembrane region" description="Helical" evidence="7">
    <location>
        <begin position="405"/>
        <end position="428"/>
    </location>
</feature>